<feature type="domain" description="HTH LytTR-type" evidence="1">
    <location>
        <begin position="45"/>
        <end position="132"/>
    </location>
</feature>
<dbReference type="HOGENOM" id="CLU_1007997_0_0_10"/>
<name>I0KBK6_9BACT</name>
<dbReference type="SMART" id="SM00850">
    <property type="entry name" value="LytTR"/>
    <property type="match status" value="1"/>
</dbReference>
<evidence type="ECO:0000259" key="1">
    <source>
        <dbReference type="PROSITE" id="PS50930"/>
    </source>
</evidence>
<keyword evidence="3" id="KW-1185">Reference proteome</keyword>
<protein>
    <submittedName>
        <fullName evidence="2">Response regulator receiver protein</fullName>
    </submittedName>
</protein>
<dbReference type="STRING" id="1166018.FAES_3502"/>
<evidence type="ECO:0000313" key="3">
    <source>
        <dbReference type="Proteomes" id="UP000011058"/>
    </source>
</evidence>
<dbReference type="Pfam" id="PF04397">
    <property type="entry name" value="LytTR"/>
    <property type="match status" value="1"/>
</dbReference>
<evidence type="ECO:0000313" key="2">
    <source>
        <dbReference type="EMBL" id="CCH01509.1"/>
    </source>
</evidence>
<sequence>MPRPSVLIGNHYLTVYRLPTSTTSQRFSPVHVITPLLSYPILLAYFSGADNYTWVYFRNGKRQLLAKPLVYFEQRLPGFIRIHKTALVNPAFVVDVEPPPRPKMAAAIRLQDGTMLPVSRRRWASVLATLQTVRSGFSDTSLDLTPMGAPALSNAMPPIQLLAILEGDARLLAEHCLNQLGLAYCLQTAQAGDDLTQALRHVPDDEWPALVLIDARTDCANCLRSVETIKGDPRLRIIPVVWLNGQDDCSDQAYQLDVNSVVAVPEEPDAFVRVLSQLFNYWFFLAQFPVSSRTYA</sequence>
<dbReference type="Proteomes" id="UP000011058">
    <property type="component" value="Chromosome"/>
</dbReference>
<dbReference type="Gene3D" id="2.40.50.1020">
    <property type="entry name" value="LytTr DNA-binding domain"/>
    <property type="match status" value="1"/>
</dbReference>
<dbReference type="PROSITE" id="PS50930">
    <property type="entry name" value="HTH_LYTTR"/>
    <property type="match status" value="1"/>
</dbReference>
<dbReference type="OrthoDB" id="935481at2"/>
<dbReference type="AlphaFoldDB" id="I0KBK6"/>
<dbReference type="Gene3D" id="3.40.50.2300">
    <property type="match status" value="1"/>
</dbReference>
<dbReference type="EMBL" id="HE796683">
    <property type="protein sequence ID" value="CCH01509.1"/>
    <property type="molecule type" value="Genomic_DNA"/>
</dbReference>
<gene>
    <name evidence="2" type="ORF">FAES_3502</name>
</gene>
<dbReference type="InterPro" id="IPR011006">
    <property type="entry name" value="CheY-like_superfamily"/>
</dbReference>
<dbReference type="eggNOG" id="COG3279">
    <property type="taxonomic scope" value="Bacteria"/>
</dbReference>
<organism evidence="2 3">
    <name type="scientific">Fibrella aestuarina BUZ 2</name>
    <dbReference type="NCBI Taxonomy" id="1166018"/>
    <lineage>
        <taxon>Bacteria</taxon>
        <taxon>Pseudomonadati</taxon>
        <taxon>Bacteroidota</taxon>
        <taxon>Cytophagia</taxon>
        <taxon>Cytophagales</taxon>
        <taxon>Spirosomataceae</taxon>
        <taxon>Fibrella</taxon>
    </lineage>
</organism>
<reference evidence="2 3" key="1">
    <citation type="journal article" date="2012" name="J. Bacteriol.">
        <title>Genome Sequence of Fibrella aestuarina BUZ 2T, a Filamentous Marine Bacterium.</title>
        <authorList>
            <person name="Filippini M."/>
            <person name="Qi W."/>
            <person name="Blom J."/>
            <person name="Goesmann A."/>
            <person name="Smits T.H."/>
            <person name="Bagheri H.C."/>
        </authorList>
    </citation>
    <scope>NUCLEOTIDE SEQUENCE [LARGE SCALE GENOMIC DNA]</scope>
    <source>
        <strain evidence="3">BUZ 2T</strain>
    </source>
</reference>
<dbReference type="SUPFAM" id="SSF52172">
    <property type="entry name" value="CheY-like"/>
    <property type="match status" value="1"/>
</dbReference>
<accession>I0KBK6</accession>
<dbReference type="GO" id="GO:0003677">
    <property type="term" value="F:DNA binding"/>
    <property type="evidence" value="ECO:0007669"/>
    <property type="project" value="InterPro"/>
</dbReference>
<dbReference type="KEGG" id="fae:FAES_3502"/>
<dbReference type="PATRIC" id="fig|1166018.3.peg.5279"/>
<dbReference type="InterPro" id="IPR007492">
    <property type="entry name" value="LytTR_DNA-bd_dom"/>
</dbReference>
<proteinExistence type="predicted"/>
<dbReference type="eggNOG" id="COG0784">
    <property type="taxonomic scope" value="Bacteria"/>
</dbReference>